<keyword evidence="3" id="KW-1185">Reference proteome</keyword>
<evidence type="ECO:0000256" key="1">
    <source>
        <dbReference type="SAM" id="SignalP"/>
    </source>
</evidence>
<dbReference type="Gene3D" id="1.50.10.100">
    <property type="entry name" value="Chondroitin AC/alginate lyase"/>
    <property type="match status" value="1"/>
</dbReference>
<organism evidence="2 3">
    <name type="scientific">Kribbella sindirgiensis</name>
    <dbReference type="NCBI Taxonomy" id="1124744"/>
    <lineage>
        <taxon>Bacteria</taxon>
        <taxon>Bacillati</taxon>
        <taxon>Actinomycetota</taxon>
        <taxon>Actinomycetes</taxon>
        <taxon>Propionibacteriales</taxon>
        <taxon>Kribbellaceae</taxon>
        <taxon>Kribbella</taxon>
    </lineage>
</organism>
<sequence>MAVLRSSVLTALLAALLAVAGVVPVGAAPTTPAMSTAAPLPELTRVTSSAGFVHPGLAVSASSLELARKQTRAGVEPWASYYAAMTATPYASRTFSSKNQGTVLDRPASSAFNSQGIQSRFIDDAFRAYTQSILYFVTGDPVYRENSLKLIRIWAHMDPAGYVYYPDAHIHSGAPLMRMLAAAEIVRYSTVTAPADDGYDLGWSDTDTTDLTGNLIVPLTQTFLYRNRNFMNQHSYSLIGAIAGYVFTDNLPRYREAVEWFSVNSTNPDDDTNGALSKVMPVIAKSDPRNPYGKTFVQLQEMGRDQAHAWDDVTMLTQLARVIDIQGTRLDPVRGTVSTRRDAVSVYAFGGDRLLRGSEQFFAFMMGKTIPWIDTTQRGGVLSQAYRGRIFDPTNELYTIYRSRLGSAIAKIAPSITTLATTQDAGARFYWGTAPYNFWNSNPDFNPDSWLSFPASVAGSAPPVQRDALVQAETRTTPITPGTSVGDGFVRMWARSAGTTIAVRTLLYDNRNGYSPVGVLIRTNGTATLQIRKEQGLAPYHTLTLPNTHGAWRYVTYDMDTSKLRGSAGGESLAYYTVVGSPGVSVDVDAINLQAKAQLTPPQFTQRPDVRLLAIAGEPLSTTLSASDPDQLSYAPGTNFPAGASLDQATGALTWTPTTTQVGDHNTFVVASDAATDAVLRVRLTVSATRQDAVTAALAGYDAGTTYVRATRSAVDAAKAAAEADLATADPATFAADLVALQAAVGRLEKLTPTMPDDGSFDYWGRATSASLSQVALGNMLDGDFNTFSGDLTAPAVIDLGAGFRVTADAFGLQARYNFGNRTQGANVYGSNDGRTWTLLTSRETTDTSDEGFALERIPVRDEARGQSFRFLKLQVDHPGVPTDPAYPGLSSFSEFRVYGQRQEMSTAINSVSIASDGTDPKRAQNGDTVTLTMTATEPLSQVDASIEGLDAQATSQDGEHWTAEVTLPDDVGYGRPLTFTVDYTTASGQAGATIIGTTDGTALELWNTRVRTVEVQQGWVVASSPAFPGVGTPEANGWRMFDGDLNTFTDTTSGNGWVSVTPPAGTNLTFDAVRVRPRSNLPARANGDLVQGSTDGGATWTTLTTINGITDGNQWYAFPLATQATYPMIRIADTHGGFTNLAEVQLLDG</sequence>
<feature type="signal peptide" evidence="1">
    <location>
        <begin position="1"/>
        <end position="27"/>
    </location>
</feature>
<dbReference type="EMBL" id="SJKA01000033">
    <property type="protein sequence ID" value="TCC15492.1"/>
    <property type="molecule type" value="Genomic_DNA"/>
</dbReference>
<dbReference type="SUPFAM" id="SSF49313">
    <property type="entry name" value="Cadherin-like"/>
    <property type="match status" value="1"/>
</dbReference>
<feature type="chain" id="PRO_5020308385" description="F5/8 type C domain-containing protein" evidence="1">
    <location>
        <begin position="28"/>
        <end position="1150"/>
    </location>
</feature>
<dbReference type="InterPro" id="IPR008929">
    <property type="entry name" value="Chondroitin_lyas"/>
</dbReference>
<dbReference type="SUPFAM" id="SSF49785">
    <property type="entry name" value="Galactose-binding domain-like"/>
    <property type="match status" value="2"/>
</dbReference>
<reference evidence="2 3" key="1">
    <citation type="submission" date="2019-02" db="EMBL/GenBank/DDBJ databases">
        <title>Kribbella capetownensis sp. nov. and Kribbella speibonae sp. nov., isolated from soil.</title>
        <authorList>
            <person name="Curtis S.M."/>
            <person name="Norton I."/>
            <person name="Everest G.J."/>
            <person name="Meyers P.R."/>
        </authorList>
    </citation>
    <scope>NUCLEOTIDE SEQUENCE [LARGE SCALE GENOMIC DNA]</scope>
    <source>
        <strain evidence="2 3">DSM 27082</strain>
    </source>
</reference>
<dbReference type="Gene3D" id="2.60.40.10">
    <property type="entry name" value="Immunoglobulins"/>
    <property type="match status" value="1"/>
</dbReference>
<comment type="caution">
    <text evidence="2">The sequence shown here is derived from an EMBL/GenBank/DDBJ whole genome shotgun (WGS) entry which is preliminary data.</text>
</comment>
<dbReference type="InterPro" id="IPR008979">
    <property type="entry name" value="Galactose-bd-like_sf"/>
</dbReference>
<name>A0A4R0I5G9_9ACTN</name>
<dbReference type="AlphaFoldDB" id="A0A4R0I5G9"/>
<gene>
    <name evidence="2" type="ORF">E0H50_41885</name>
</gene>
<dbReference type="GO" id="GO:0005975">
    <property type="term" value="P:carbohydrate metabolic process"/>
    <property type="evidence" value="ECO:0007669"/>
    <property type="project" value="UniProtKB-ARBA"/>
</dbReference>
<proteinExistence type="predicted"/>
<dbReference type="InterPro" id="IPR013783">
    <property type="entry name" value="Ig-like_fold"/>
</dbReference>
<dbReference type="GO" id="GO:0016020">
    <property type="term" value="C:membrane"/>
    <property type="evidence" value="ECO:0007669"/>
    <property type="project" value="InterPro"/>
</dbReference>
<evidence type="ECO:0008006" key="4">
    <source>
        <dbReference type="Google" id="ProtNLM"/>
    </source>
</evidence>
<protein>
    <recommendedName>
        <fullName evidence="4">F5/8 type C domain-containing protein</fullName>
    </recommendedName>
</protein>
<dbReference type="InterPro" id="IPR015919">
    <property type="entry name" value="Cadherin-like_sf"/>
</dbReference>
<dbReference type="Proteomes" id="UP000292695">
    <property type="component" value="Unassembled WGS sequence"/>
</dbReference>
<evidence type="ECO:0000313" key="2">
    <source>
        <dbReference type="EMBL" id="TCC15492.1"/>
    </source>
</evidence>
<dbReference type="GO" id="GO:0005509">
    <property type="term" value="F:calcium ion binding"/>
    <property type="evidence" value="ECO:0007669"/>
    <property type="project" value="InterPro"/>
</dbReference>
<accession>A0A4R0I5G9</accession>
<dbReference type="OrthoDB" id="99456at2"/>
<dbReference type="Pfam" id="PF05345">
    <property type="entry name" value="He_PIG"/>
    <property type="match status" value="1"/>
</dbReference>
<dbReference type="Gene3D" id="2.60.120.260">
    <property type="entry name" value="Galactose-binding domain-like"/>
    <property type="match status" value="2"/>
</dbReference>
<dbReference type="SUPFAM" id="SSF48230">
    <property type="entry name" value="Chondroitin AC/alginate lyase"/>
    <property type="match status" value="1"/>
</dbReference>
<keyword evidence="1" id="KW-0732">Signal</keyword>
<evidence type="ECO:0000313" key="3">
    <source>
        <dbReference type="Proteomes" id="UP000292695"/>
    </source>
</evidence>
<dbReference type="RefSeq" id="WP_131296833.1">
    <property type="nucleotide sequence ID" value="NZ_SJKA01000033.1"/>
</dbReference>